<dbReference type="GO" id="GO:0036503">
    <property type="term" value="P:ERAD pathway"/>
    <property type="evidence" value="ECO:0007669"/>
    <property type="project" value="TreeGrafter"/>
</dbReference>
<proteinExistence type="predicted"/>
<dbReference type="SMART" id="SM00166">
    <property type="entry name" value="UBX"/>
    <property type="match status" value="1"/>
</dbReference>
<dbReference type="InterPro" id="IPR001012">
    <property type="entry name" value="UBX_dom"/>
</dbReference>
<feature type="region of interest" description="Disordered" evidence="1">
    <location>
        <begin position="114"/>
        <end position="146"/>
    </location>
</feature>
<dbReference type="Pfam" id="PF00789">
    <property type="entry name" value="UBX"/>
    <property type="match status" value="1"/>
</dbReference>
<dbReference type="InterPro" id="IPR029071">
    <property type="entry name" value="Ubiquitin-like_domsf"/>
</dbReference>
<dbReference type="Gene3D" id="3.10.20.90">
    <property type="entry name" value="Phosphatidylinositol 3-kinase Catalytic Subunit, Chain A, domain 1"/>
    <property type="match status" value="1"/>
</dbReference>
<gene>
    <name evidence="3" type="ORF">OHK93_006232</name>
</gene>
<feature type="domain" description="UBX" evidence="2">
    <location>
        <begin position="302"/>
        <end position="384"/>
    </location>
</feature>
<accession>A0AA43QI60</accession>
<dbReference type="GO" id="GO:0005783">
    <property type="term" value="C:endoplasmic reticulum"/>
    <property type="evidence" value="ECO:0007669"/>
    <property type="project" value="TreeGrafter"/>
</dbReference>
<dbReference type="AlphaFoldDB" id="A0AA43QI60"/>
<evidence type="ECO:0000313" key="3">
    <source>
        <dbReference type="EMBL" id="MDI1486970.1"/>
    </source>
</evidence>
<organism evidence="3 4">
    <name type="scientific">Ramalina farinacea</name>
    <dbReference type="NCBI Taxonomy" id="258253"/>
    <lineage>
        <taxon>Eukaryota</taxon>
        <taxon>Fungi</taxon>
        <taxon>Dikarya</taxon>
        <taxon>Ascomycota</taxon>
        <taxon>Pezizomycotina</taxon>
        <taxon>Lecanoromycetes</taxon>
        <taxon>OSLEUM clade</taxon>
        <taxon>Lecanoromycetidae</taxon>
        <taxon>Lecanorales</taxon>
        <taxon>Lecanorineae</taxon>
        <taxon>Ramalinaceae</taxon>
        <taxon>Ramalina</taxon>
    </lineage>
</organism>
<feature type="compositionally biased region" description="Basic and acidic residues" evidence="1">
    <location>
        <begin position="229"/>
        <end position="276"/>
    </location>
</feature>
<feature type="compositionally biased region" description="Polar residues" evidence="1">
    <location>
        <begin position="208"/>
        <end position="222"/>
    </location>
</feature>
<dbReference type="Pfam" id="PF23187">
    <property type="entry name" value="UBX7_N"/>
    <property type="match status" value="1"/>
</dbReference>
<dbReference type="Proteomes" id="UP001161017">
    <property type="component" value="Unassembled WGS sequence"/>
</dbReference>
<dbReference type="SUPFAM" id="SSF54236">
    <property type="entry name" value="Ubiquitin-like"/>
    <property type="match status" value="1"/>
</dbReference>
<feature type="region of interest" description="Disordered" evidence="1">
    <location>
        <begin position="438"/>
        <end position="498"/>
    </location>
</feature>
<dbReference type="EMBL" id="JAPUFD010000004">
    <property type="protein sequence ID" value="MDI1486970.1"/>
    <property type="molecule type" value="Genomic_DNA"/>
</dbReference>
<protein>
    <recommendedName>
        <fullName evidence="2">UBX domain-containing protein</fullName>
    </recommendedName>
</protein>
<feature type="compositionally biased region" description="Basic and acidic residues" evidence="1">
    <location>
        <begin position="182"/>
        <end position="207"/>
    </location>
</feature>
<feature type="region of interest" description="Disordered" evidence="1">
    <location>
        <begin position="154"/>
        <end position="173"/>
    </location>
</feature>
<dbReference type="PANTHER" id="PTHR46424">
    <property type="entry name" value="UBX DOMAIN-CONTAINING PROTEIN 4"/>
    <property type="match status" value="1"/>
</dbReference>
<name>A0AA43QI60_9LECA</name>
<dbReference type="PROSITE" id="PS50033">
    <property type="entry name" value="UBX"/>
    <property type="match status" value="1"/>
</dbReference>
<feature type="region of interest" description="Disordered" evidence="1">
    <location>
        <begin position="182"/>
        <end position="300"/>
    </location>
</feature>
<evidence type="ECO:0000259" key="2">
    <source>
        <dbReference type="PROSITE" id="PS50033"/>
    </source>
</evidence>
<feature type="compositionally biased region" description="Basic and acidic residues" evidence="1">
    <location>
        <begin position="466"/>
        <end position="477"/>
    </location>
</feature>
<evidence type="ECO:0000256" key="1">
    <source>
        <dbReference type="SAM" id="MobiDB-lite"/>
    </source>
</evidence>
<comment type="caution">
    <text evidence="3">The sequence shown here is derived from an EMBL/GenBank/DDBJ whole genome shotgun (WGS) entry which is preliminary data.</text>
</comment>
<feature type="compositionally biased region" description="Basic and acidic residues" evidence="1">
    <location>
        <begin position="488"/>
        <end position="498"/>
    </location>
</feature>
<reference evidence="3" key="1">
    <citation type="journal article" date="2023" name="Genome Biol. Evol.">
        <title>First Whole Genome Sequence and Flow Cytometry Genome Size Data for the Lichen-Forming Fungus Ramalina farinacea (Ascomycota).</title>
        <authorList>
            <person name="Llewellyn T."/>
            <person name="Mian S."/>
            <person name="Hill R."/>
            <person name="Leitch I.J."/>
            <person name="Gaya E."/>
        </authorList>
    </citation>
    <scope>NUCLEOTIDE SEQUENCE</scope>
    <source>
        <strain evidence="3">LIQ254RAFAR</strain>
    </source>
</reference>
<keyword evidence="4" id="KW-1185">Reference proteome</keyword>
<evidence type="ECO:0000313" key="4">
    <source>
        <dbReference type="Proteomes" id="UP001161017"/>
    </source>
</evidence>
<dbReference type="PANTHER" id="PTHR46424:SF1">
    <property type="entry name" value="UBX DOMAIN-CONTAINING PROTEIN 4"/>
    <property type="match status" value="1"/>
</dbReference>
<feature type="compositionally biased region" description="Low complexity" evidence="1">
    <location>
        <begin position="114"/>
        <end position="135"/>
    </location>
</feature>
<sequence>MFYDGDLQSGIALALQETKSVACFLTDNGSESKRWQESYLTDEQTGIALRSRAITLRIESGSQEAGFLAAYYPVPQVPAFIVILNGQLLLDLRAGEGPHTFKAAVLKTLSMTPEPASASASTSAPDSVPATSSAPDPIPATPSSLPDVDVASAARQENAPPCTGAVESNSNPSAVARLLAERKTRLEKDKQAKDKAEKEDRMAKAEARTQSLAQDPTSTKGKQASYALQERKRQKEARLERDRIKQQIEHDKAERREKEERRKAQAKAEAESREDGVANGNLSTPLDDRNQTFVSSSAPKVPKSSTCAIQIRLFDGSNIRSKFPSDQSLRSHVRKWIDESREDGDAPYTLKQILTPLPNRTLSISEEEQTLQDLGLVPSCTLVMVPVQEYTAAYTNNQGLLSKGASAGYNIVSSGAGLVAGALGTFLGLGGVQAEAARQSEPSPPEQARNPERRPQDTSSRINVRTLRDQQNDRDPHQLYNGNQLNFEPRRDDPEKHD</sequence>
<dbReference type="CDD" id="cd01767">
    <property type="entry name" value="UBX"/>
    <property type="match status" value="1"/>
</dbReference>